<evidence type="ECO:0000313" key="2">
    <source>
        <dbReference type="EMBL" id="BAO81254.1"/>
    </source>
</evidence>
<organism evidence="2 3">
    <name type="scientific">Serpentinimonas raichei</name>
    <dbReference type="NCBI Taxonomy" id="1458425"/>
    <lineage>
        <taxon>Bacteria</taxon>
        <taxon>Pseudomonadati</taxon>
        <taxon>Pseudomonadota</taxon>
        <taxon>Betaproteobacteria</taxon>
        <taxon>Burkholderiales</taxon>
        <taxon>Comamonadaceae</taxon>
        <taxon>Serpentinimonas</taxon>
    </lineage>
</organism>
<dbReference type="Proteomes" id="UP000067461">
    <property type="component" value="Chromosome"/>
</dbReference>
<evidence type="ECO:0000313" key="3">
    <source>
        <dbReference type="Proteomes" id="UP000067461"/>
    </source>
</evidence>
<gene>
    <name evidence="2" type="ORF">SRAA_1400</name>
</gene>
<reference evidence="2 3" key="1">
    <citation type="journal article" date="2014" name="Nat. Commun.">
        <title>Physiological and genomic features of highly alkaliphilic hydrogen-utilizing Betaproteobacteria from a continental serpentinizing site.</title>
        <authorList>
            <person name="Suzuki S."/>
            <person name="Kuenen J.G."/>
            <person name="Schipper K."/>
            <person name="van der Velde S."/>
            <person name="Ishii S."/>
            <person name="Wu A."/>
            <person name="Sorokin D.Y."/>
            <person name="Tenney A."/>
            <person name="Meng X.Y."/>
            <person name="Morrill P.L."/>
            <person name="Kamagata Y."/>
            <person name="Muyzer G."/>
            <person name="Nealson K.H."/>
        </authorList>
    </citation>
    <scope>NUCLEOTIDE SEQUENCE [LARGE SCALE GENOMIC DNA]</scope>
    <source>
        <strain evidence="2 3">A1</strain>
    </source>
</reference>
<evidence type="ECO:0000256" key="1">
    <source>
        <dbReference type="SAM" id="SignalP"/>
    </source>
</evidence>
<dbReference type="RefSeq" id="WP_045531704.1">
    <property type="nucleotide sequence ID" value="NZ_AP014568.1"/>
</dbReference>
<dbReference type="STRING" id="1458425.SRAA_1400"/>
<dbReference type="Pfam" id="PF10670">
    <property type="entry name" value="DUF4198"/>
    <property type="match status" value="1"/>
</dbReference>
<protein>
    <submittedName>
        <fullName evidence="2">ABC-type Co2+ transport system, periplasmic component</fullName>
    </submittedName>
</protein>
<accession>A0A060NQR1</accession>
<name>A0A060NQR1_9BURK</name>
<dbReference type="AlphaFoldDB" id="A0A060NQR1"/>
<dbReference type="InterPro" id="IPR019613">
    <property type="entry name" value="DUF4198"/>
</dbReference>
<dbReference type="KEGG" id="cbaa:SRAA_1400"/>
<dbReference type="HOGENOM" id="CLU_1088637_0_0_4"/>
<dbReference type="EMBL" id="AP014568">
    <property type="protein sequence ID" value="BAO81254.1"/>
    <property type="molecule type" value="Genomic_DNA"/>
</dbReference>
<keyword evidence="3" id="KW-1185">Reference proteome</keyword>
<sequence>MRRLQSLGLLLLLLCAAGSVQAHDTWVQPLPLRPLPAQPLLLELSAGHGLQPLSAPKKRRLRSLGLIGRPRQPVAWVRLRNRVRVRFGLAAPGLSCAVLTTDLIEIEIPSAGVDAYLAEVQPAAAVLQAWQAQRARAQPWRERYAKDAKAYFRVGAGGLPWKKVRALGQTLEIVALRDPTRLRLRSSLRVELRQHGQPVPDAALRLFDRKGERLLRTDAAGRATLALRCRGRQLIATTLLQPPAHVGAAWSSRFATLSFSLP</sequence>
<feature type="signal peptide" evidence="1">
    <location>
        <begin position="1"/>
        <end position="22"/>
    </location>
</feature>
<keyword evidence="1" id="KW-0732">Signal</keyword>
<feature type="chain" id="PRO_5001585040" evidence="1">
    <location>
        <begin position="23"/>
        <end position="262"/>
    </location>
</feature>
<proteinExistence type="predicted"/>
<dbReference type="OrthoDB" id="581894at2"/>